<keyword evidence="5" id="KW-1185">Reference proteome</keyword>
<organism evidence="4 5">
    <name type="scientific">Comamonas terrae</name>
    <dbReference type="NCBI Taxonomy" id="673548"/>
    <lineage>
        <taxon>Bacteria</taxon>
        <taxon>Pseudomonadati</taxon>
        <taxon>Pseudomonadota</taxon>
        <taxon>Betaproteobacteria</taxon>
        <taxon>Burkholderiales</taxon>
        <taxon>Comamonadaceae</taxon>
        <taxon>Comamonas</taxon>
    </lineage>
</organism>
<reference evidence="5" key="1">
    <citation type="journal article" date="2019" name="Int. J. Syst. Evol. Microbiol.">
        <title>The Global Catalogue of Microorganisms (GCM) 10K type strain sequencing project: providing services to taxonomists for standard genome sequencing and annotation.</title>
        <authorList>
            <consortium name="The Broad Institute Genomics Platform"/>
            <consortium name="The Broad Institute Genome Sequencing Center for Infectious Disease"/>
            <person name="Wu L."/>
            <person name="Ma J."/>
        </authorList>
    </citation>
    <scope>NUCLEOTIDE SEQUENCE [LARGE SCALE GENOMIC DNA]</scope>
    <source>
        <strain evidence="5">TISTR 1906</strain>
    </source>
</reference>
<gene>
    <name evidence="4" type="ORF">ACFSW6_08075</name>
</gene>
<sequence length="328" mass="35743">MTAPQPSPDDIDPALARTLQRFARLDADTATPGLCYAQRRRRLSELQARLIRSPLPSIARQDHFLAAEGREICVRSYQKKGQPARQTLVWLHGGGWMVGDLNTHDDLCEHLAHFTGHCVLSVHYRRTPENPFPAPLDDVMAVLQWLHREQGSARVLLGGDSAGGHLALAAVVRQLQEKGSGPMAGACIAALLLLYPPLLPDARTSSMQAFAEGYGLTPQAMQRYWQDLGQPRGIAAQWLTPGRCDAEMARLPPTVVMTASHDILRDEGETFALRAQQLGAPVQLLRAPGMVHGFARMLAASAAARQQVEQACAALTQLQVAHPCTQGK</sequence>
<evidence type="ECO:0000256" key="2">
    <source>
        <dbReference type="ARBA" id="ARBA00022801"/>
    </source>
</evidence>
<proteinExistence type="inferred from homology"/>
<evidence type="ECO:0000313" key="4">
    <source>
        <dbReference type="EMBL" id="MFD2754043.1"/>
    </source>
</evidence>
<name>A0ABW5UK72_9BURK</name>
<dbReference type="Pfam" id="PF07859">
    <property type="entry name" value="Abhydrolase_3"/>
    <property type="match status" value="1"/>
</dbReference>
<dbReference type="InterPro" id="IPR050300">
    <property type="entry name" value="GDXG_lipolytic_enzyme"/>
</dbReference>
<dbReference type="InterPro" id="IPR029058">
    <property type="entry name" value="AB_hydrolase_fold"/>
</dbReference>
<feature type="domain" description="Alpha/beta hydrolase fold-3" evidence="3">
    <location>
        <begin position="88"/>
        <end position="295"/>
    </location>
</feature>
<dbReference type="PANTHER" id="PTHR48081">
    <property type="entry name" value="AB HYDROLASE SUPERFAMILY PROTEIN C4A8.06C"/>
    <property type="match status" value="1"/>
</dbReference>
<dbReference type="PANTHER" id="PTHR48081:SF8">
    <property type="entry name" value="ALPHA_BETA HYDROLASE FOLD-3 DOMAIN-CONTAINING PROTEIN-RELATED"/>
    <property type="match status" value="1"/>
</dbReference>
<dbReference type="SUPFAM" id="SSF53474">
    <property type="entry name" value="alpha/beta-Hydrolases"/>
    <property type="match status" value="1"/>
</dbReference>
<comment type="similarity">
    <text evidence="1">Belongs to the 'GDXG' lipolytic enzyme family.</text>
</comment>
<dbReference type="GO" id="GO:0016787">
    <property type="term" value="F:hydrolase activity"/>
    <property type="evidence" value="ECO:0007669"/>
    <property type="project" value="UniProtKB-KW"/>
</dbReference>
<dbReference type="Proteomes" id="UP001597463">
    <property type="component" value="Unassembled WGS sequence"/>
</dbReference>
<protein>
    <submittedName>
        <fullName evidence="4">Alpha/beta hydrolase</fullName>
    </submittedName>
</protein>
<dbReference type="EMBL" id="JBHUMV010000003">
    <property type="protein sequence ID" value="MFD2754043.1"/>
    <property type="molecule type" value="Genomic_DNA"/>
</dbReference>
<evidence type="ECO:0000259" key="3">
    <source>
        <dbReference type="Pfam" id="PF07859"/>
    </source>
</evidence>
<accession>A0ABW5UK72</accession>
<dbReference type="InterPro" id="IPR002168">
    <property type="entry name" value="Lipase_GDXG_HIS_AS"/>
</dbReference>
<evidence type="ECO:0000256" key="1">
    <source>
        <dbReference type="ARBA" id="ARBA00010515"/>
    </source>
</evidence>
<dbReference type="PROSITE" id="PS01173">
    <property type="entry name" value="LIPASE_GDXG_HIS"/>
    <property type="match status" value="1"/>
</dbReference>
<dbReference type="RefSeq" id="WP_066470197.1">
    <property type="nucleotide sequence ID" value="NZ_BCNT01000001.1"/>
</dbReference>
<comment type="caution">
    <text evidence="4">The sequence shown here is derived from an EMBL/GenBank/DDBJ whole genome shotgun (WGS) entry which is preliminary data.</text>
</comment>
<evidence type="ECO:0000313" key="5">
    <source>
        <dbReference type="Proteomes" id="UP001597463"/>
    </source>
</evidence>
<keyword evidence="2 4" id="KW-0378">Hydrolase</keyword>
<dbReference type="InterPro" id="IPR013094">
    <property type="entry name" value="AB_hydrolase_3"/>
</dbReference>
<dbReference type="Gene3D" id="3.40.50.1820">
    <property type="entry name" value="alpha/beta hydrolase"/>
    <property type="match status" value="1"/>
</dbReference>